<name>A0A914P6X4_9BILA</name>
<dbReference type="InterPro" id="IPR030045">
    <property type="entry name" value="CTNNAL1"/>
</dbReference>
<feature type="coiled-coil region" evidence="4">
    <location>
        <begin position="332"/>
        <end position="366"/>
    </location>
</feature>
<evidence type="ECO:0000313" key="5">
    <source>
        <dbReference type="Proteomes" id="UP000887578"/>
    </source>
</evidence>
<dbReference type="PANTHER" id="PTHR46342:SF1">
    <property type="entry name" value="ALPHA-CATULIN"/>
    <property type="match status" value="1"/>
</dbReference>
<evidence type="ECO:0000256" key="3">
    <source>
        <dbReference type="ARBA" id="ARBA00022490"/>
    </source>
</evidence>
<keyword evidence="4" id="KW-0175">Coiled coil</keyword>
<dbReference type="PRINTS" id="PR00805">
    <property type="entry name" value="ALPHACATENIN"/>
</dbReference>
<dbReference type="Gene3D" id="1.20.120.230">
    <property type="entry name" value="Alpha-catenin/vinculin-like"/>
    <property type="match status" value="3"/>
</dbReference>
<accession>A0A914P6X4</accession>
<dbReference type="WBParaSite" id="PDA_v2.g13718.t1">
    <property type="protein sequence ID" value="PDA_v2.g13718.t1"/>
    <property type="gene ID" value="PDA_v2.g13718"/>
</dbReference>
<dbReference type="GO" id="GO:0071944">
    <property type="term" value="C:cell periphery"/>
    <property type="evidence" value="ECO:0007669"/>
    <property type="project" value="UniProtKB-ARBA"/>
</dbReference>
<dbReference type="Pfam" id="PF01044">
    <property type="entry name" value="Vinculin"/>
    <property type="match status" value="1"/>
</dbReference>
<evidence type="ECO:0000256" key="2">
    <source>
        <dbReference type="ARBA" id="ARBA00008376"/>
    </source>
</evidence>
<dbReference type="InterPro" id="IPR006077">
    <property type="entry name" value="Vinculin/catenin"/>
</dbReference>
<dbReference type="GO" id="GO:0005737">
    <property type="term" value="C:cytoplasm"/>
    <property type="evidence" value="ECO:0007669"/>
    <property type="project" value="UniProtKB-SubCell"/>
</dbReference>
<dbReference type="AlphaFoldDB" id="A0A914P6X4"/>
<evidence type="ECO:0000256" key="4">
    <source>
        <dbReference type="SAM" id="Coils"/>
    </source>
</evidence>
<keyword evidence="5" id="KW-1185">Reference proteome</keyword>
<dbReference type="PANTHER" id="PTHR46342">
    <property type="entry name" value="ALPHA-CATULIN"/>
    <property type="match status" value="1"/>
</dbReference>
<evidence type="ECO:0000256" key="1">
    <source>
        <dbReference type="ARBA" id="ARBA00004496"/>
    </source>
</evidence>
<dbReference type="SUPFAM" id="SSF47220">
    <property type="entry name" value="alpha-catenin/vinculin-like"/>
    <property type="match status" value="2"/>
</dbReference>
<comment type="similarity">
    <text evidence="2">Belongs to the vinculin/alpha-catenin family.</text>
</comment>
<dbReference type="GO" id="GO:0007266">
    <property type="term" value="P:Rho protein signal transduction"/>
    <property type="evidence" value="ECO:0007669"/>
    <property type="project" value="InterPro"/>
</dbReference>
<reference evidence="6" key="1">
    <citation type="submission" date="2022-11" db="UniProtKB">
        <authorList>
            <consortium name="WormBaseParasite"/>
        </authorList>
    </citation>
    <scope>IDENTIFICATION</scope>
</reference>
<sequence length="448" mass="50187">MDSLNGLQQPSSGFSFDPRTLEIKTKSIEQTLVPLVSQIGTSLAAAVERFATVGETIADENPDIQPEMYDACTEARMAGSSIANINNSLIDDNGVSVMGVDKSQLVRASRQLLSSVTRVLLLADRVVVKNILRAEDKIAYSLTKLENTSNFTEFVKIFTEFGAEMVALAHRSGERQHDLKSEKRRSQITVARSNLERMTMLLLTASKTLLRHPENSASKKCRDGVFHEIRLSLQLIAICVTDGVMPLESTRYCMDMDPDAGPLDIGMQLTANVSIKQLMEMLEMVRMTSAIGPNFTESSFTLHHHREQILDFLEECRFEMNNLITPDQNGSLEDDQLQQDSLEVTVERLNRRLRDLQKQLQLVAMDQVSAIFRANEDHTVLTSMKTCSVSGDIDGVEKYLEKFREHAEHVQDVCRLLHHISMTDGLHVATGHAERNLRALAPLVCFII</sequence>
<dbReference type="GO" id="GO:0007155">
    <property type="term" value="P:cell adhesion"/>
    <property type="evidence" value="ECO:0007669"/>
    <property type="project" value="InterPro"/>
</dbReference>
<dbReference type="GO" id="GO:0051015">
    <property type="term" value="F:actin filament binding"/>
    <property type="evidence" value="ECO:0007669"/>
    <property type="project" value="InterPro"/>
</dbReference>
<dbReference type="InterPro" id="IPR036723">
    <property type="entry name" value="Alpha-catenin/vinculin-like_sf"/>
</dbReference>
<organism evidence="5 6">
    <name type="scientific">Panagrolaimus davidi</name>
    <dbReference type="NCBI Taxonomy" id="227884"/>
    <lineage>
        <taxon>Eukaryota</taxon>
        <taxon>Metazoa</taxon>
        <taxon>Ecdysozoa</taxon>
        <taxon>Nematoda</taxon>
        <taxon>Chromadorea</taxon>
        <taxon>Rhabditida</taxon>
        <taxon>Tylenchina</taxon>
        <taxon>Panagrolaimomorpha</taxon>
        <taxon>Panagrolaimoidea</taxon>
        <taxon>Panagrolaimidae</taxon>
        <taxon>Panagrolaimus</taxon>
    </lineage>
</organism>
<keyword evidence="3" id="KW-0963">Cytoplasm</keyword>
<dbReference type="GO" id="GO:0045296">
    <property type="term" value="F:cadherin binding"/>
    <property type="evidence" value="ECO:0007669"/>
    <property type="project" value="InterPro"/>
</dbReference>
<proteinExistence type="inferred from homology"/>
<comment type="subcellular location">
    <subcellularLocation>
        <location evidence="1">Cytoplasm</location>
    </subcellularLocation>
</comment>
<evidence type="ECO:0000313" key="6">
    <source>
        <dbReference type="WBParaSite" id="PDA_v2.g13718.t1"/>
    </source>
</evidence>
<dbReference type="InterPro" id="IPR001033">
    <property type="entry name" value="Alpha_catenin"/>
</dbReference>
<dbReference type="Proteomes" id="UP000887578">
    <property type="component" value="Unplaced"/>
</dbReference>
<protein>
    <submittedName>
        <fullName evidence="6">Alpha-catulin</fullName>
    </submittedName>
</protein>